<evidence type="ECO:0008006" key="4">
    <source>
        <dbReference type="Google" id="ProtNLM"/>
    </source>
</evidence>
<name>A0ABW0T535_9HYPH</name>
<accession>A0ABW0T535</accession>
<dbReference type="EMBL" id="JBHSNB010000001">
    <property type="protein sequence ID" value="MFC5584019.1"/>
    <property type="molecule type" value="Genomic_DNA"/>
</dbReference>
<sequence>MRSLLLLSFTALTLFVTTATSALAEGTILTVTGQIEKTNREAFDPFFDGFLKFHDKTFEKAYTFDWDALASLPQKSITVNADTEDWPHPLKMEGPLLKDVLAAAGPSGDKTTLYALDGFGLEMSAEKMASREWILAMKIDGEPLGIGGFGPLWLVYDTGGRKAPEEEERSWVWSVFHIDIK</sequence>
<evidence type="ECO:0000256" key="1">
    <source>
        <dbReference type="SAM" id="SignalP"/>
    </source>
</evidence>
<evidence type="ECO:0000313" key="2">
    <source>
        <dbReference type="EMBL" id="MFC5584019.1"/>
    </source>
</evidence>
<gene>
    <name evidence="2" type="ORF">ACFPOD_02770</name>
</gene>
<feature type="signal peptide" evidence="1">
    <location>
        <begin position="1"/>
        <end position="24"/>
    </location>
</feature>
<dbReference type="InterPro" id="IPR036374">
    <property type="entry name" value="OxRdtase_Mopterin-bd_sf"/>
</dbReference>
<dbReference type="Proteomes" id="UP001596107">
    <property type="component" value="Unassembled WGS sequence"/>
</dbReference>
<proteinExistence type="predicted"/>
<evidence type="ECO:0000313" key="3">
    <source>
        <dbReference type="Proteomes" id="UP001596107"/>
    </source>
</evidence>
<reference evidence="3" key="1">
    <citation type="journal article" date="2019" name="Int. J. Syst. Evol. Microbiol.">
        <title>The Global Catalogue of Microorganisms (GCM) 10K type strain sequencing project: providing services to taxonomists for standard genome sequencing and annotation.</title>
        <authorList>
            <consortium name="The Broad Institute Genomics Platform"/>
            <consortium name="The Broad Institute Genome Sequencing Center for Infectious Disease"/>
            <person name="Wu L."/>
            <person name="Ma J."/>
        </authorList>
    </citation>
    <scope>NUCLEOTIDE SEQUENCE [LARGE SCALE GENOMIC DNA]</scope>
    <source>
        <strain evidence="3">JCM 3366</strain>
    </source>
</reference>
<feature type="chain" id="PRO_5045338511" description="Molybdopterin-dependent oxidoreductase" evidence="1">
    <location>
        <begin position="25"/>
        <end position="181"/>
    </location>
</feature>
<comment type="caution">
    <text evidence="2">The sequence shown here is derived from an EMBL/GenBank/DDBJ whole genome shotgun (WGS) entry which is preliminary data.</text>
</comment>
<dbReference type="Gene3D" id="3.90.420.10">
    <property type="entry name" value="Oxidoreductase, molybdopterin-binding domain"/>
    <property type="match status" value="1"/>
</dbReference>
<keyword evidence="1" id="KW-0732">Signal</keyword>
<dbReference type="SUPFAM" id="SSF56524">
    <property type="entry name" value="Oxidoreductase molybdopterin-binding domain"/>
    <property type="match status" value="1"/>
</dbReference>
<protein>
    <recommendedName>
        <fullName evidence="4">Molybdopterin-dependent oxidoreductase</fullName>
    </recommendedName>
</protein>
<keyword evidence="3" id="KW-1185">Reference proteome</keyword>
<organism evidence="2 3">
    <name type="scientific">Nitratireductor kimnyeongensis</name>
    <dbReference type="NCBI Taxonomy" id="430679"/>
    <lineage>
        <taxon>Bacteria</taxon>
        <taxon>Pseudomonadati</taxon>
        <taxon>Pseudomonadota</taxon>
        <taxon>Alphaproteobacteria</taxon>
        <taxon>Hyphomicrobiales</taxon>
        <taxon>Phyllobacteriaceae</taxon>
        <taxon>Nitratireductor</taxon>
    </lineage>
</organism>
<dbReference type="RefSeq" id="WP_223020148.1">
    <property type="nucleotide sequence ID" value="NZ_CP078143.1"/>
</dbReference>